<feature type="compositionally biased region" description="Basic and acidic residues" evidence="2">
    <location>
        <begin position="1"/>
        <end position="11"/>
    </location>
</feature>
<feature type="region of interest" description="Disordered" evidence="2">
    <location>
        <begin position="625"/>
        <end position="713"/>
    </location>
</feature>
<feature type="compositionally biased region" description="Low complexity" evidence="2">
    <location>
        <begin position="660"/>
        <end position="672"/>
    </location>
</feature>
<reference evidence="3 4" key="1">
    <citation type="journal article" date="2015" name="Genome Biol. Evol.">
        <title>Comparative Genomics of a Bacterivorous Green Alga Reveals Evolutionary Causalities and Consequences of Phago-Mixotrophic Mode of Nutrition.</title>
        <authorList>
            <person name="Burns J.A."/>
            <person name="Paasch A."/>
            <person name="Narechania A."/>
            <person name="Kim E."/>
        </authorList>
    </citation>
    <scope>NUCLEOTIDE SEQUENCE [LARGE SCALE GENOMIC DNA]</scope>
    <source>
        <strain evidence="3 4">PLY_AMNH</strain>
    </source>
</reference>
<feature type="non-terminal residue" evidence="3">
    <location>
        <position position="1392"/>
    </location>
</feature>
<feature type="region of interest" description="Disordered" evidence="2">
    <location>
        <begin position="422"/>
        <end position="445"/>
    </location>
</feature>
<comment type="caution">
    <text evidence="3">The sequence shown here is derived from an EMBL/GenBank/DDBJ whole genome shotgun (WGS) entry which is preliminary data.</text>
</comment>
<feature type="compositionally biased region" description="Basic and acidic residues" evidence="2">
    <location>
        <begin position="1268"/>
        <end position="1288"/>
    </location>
</feature>
<feature type="compositionally biased region" description="Basic residues" evidence="2">
    <location>
        <begin position="111"/>
        <end position="125"/>
    </location>
</feature>
<dbReference type="EMBL" id="LGRX02003189">
    <property type="protein sequence ID" value="KAK3282702.1"/>
    <property type="molecule type" value="Genomic_DNA"/>
</dbReference>
<sequence length="1392" mass="154445">MALVVKEDALPGRHQQALPASPFYNQDDTLRKAKVFRPSTGFVMEPVKEGTYLFDSIAKRRQYAHRHAPESPPESPSSSDCEGDSDEELFKAGSGGGSHSNNSTPRGSAKGGKRPLLKAGKKGARKVNLANSSGIKIVSSTTCLEDYCQPEKVRAEIPKPKVIEPLVSAADPVQEPALSRSSKPKEPKMLLSASTGSLAGTASQTGWTSIPSCGSQGTSIQLLRTSLPATSSTSSDDGLTFVSSMYLDLGLSFPLMEHSKGTLPQSVGNVSSVLSPEKPKEDEGFRPLRNSVFYASREIENRHLALHGHSSVEYFGDEEQAAAAYAEKMLTEEFYFPSEHIAEEEKLLENAEISNSSLAIRKIARRDQKEVPLMWTEPSERIAYNNVIDKMTGIKRELKFCVHKYAFLRHEHTEFQERLAKHMRRPATSEEALPSTTGTSGSGLDAASHIEYGEAKATREQELKIALDESLDAQFELQMLRGSRKDIKDRLHLTDLCTAETRMRDKAVQDLAECKESIERIKIEITEMRDDMAYRDKSFVILKAWMEKQQKWNAAALYQQVDTLIAESVEIPWSKGWLSIKPLLKKICQLLSTSLGMGWSVYIMRIIDAPQKAFSLAAPVRLTPLSPTRRSSAEGKPLTIDVGGVSPRRGPSPLPGAMASRSRSMSRSPTRSQPLDPARLSVVPSGGLSPMAGGGATSPEHRREKMDSRPASEKAIEEMTTQELMMLDMEDKILVSAPRETQSPPRPPRLATMSFAALGALRELELLLFCSSLRWVPRNSSAAALLSARCSARRLWTSAEYFVTCNTDTMTKLHPPLEGMVVPSGTGLVMERCFEEHGEVIVYNIHANQGEAAKGMHFPLESFKRPAEVAKSFLKKKEDAEETAVSQNRLGGKNTNAKMANNFFSRARNAENEALEVTEGGQEVDGEKKEEVSMGKAMAKQRANLRWGGAIHTVKQVARSDAINQSFYAHPIILNDECKVALCIDSLNRDPLMPGLSANRMIKVQKVGERVQAIIKKMEEAEEAARRIPLVDQFNKQALQEYNELITTQSKLQKQVNRPDVKNFLAEMEGYIKPPGRLLEMWLCIFLLVDQRSIHNTIPICDWVSRIINRIETPSERQEVWNQVKRNICCGESEARDKETKPVLTYMKDAPMENNPATKYDVKRAYRLCGNLMQNMVKRDAVRFSIEIDRPSVWNVSLVVGASSALRQFEEEHDCPKAGESAAAAAQQCPSVAGLATTGSHVRVLLYQWVRTRQQLFAIHQKARDTAERKRKEAEEKAREKEEKERLGDQAAEGEEEEEEEEGEEDEEEGGDHTIDAKNAEAAMARTLSKIETFNVLKTRSPKPRSPGKKPPTPGSSSSLRSQKVPAPAPRSQKVPAPAPRSQKVPAPAPRS</sequence>
<feature type="compositionally biased region" description="Acidic residues" evidence="2">
    <location>
        <begin position="1292"/>
        <end position="1310"/>
    </location>
</feature>
<evidence type="ECO:0000256" key="2">
    <source>
        <dbReference type="SAM" id="MobiDB-lite"/>
    </source>
</evidence>
<evidence type="ECO:0000313" key="3">
    <source>
        <dbReference type="EMBL" id="KAK3282702.1"/>
    </source>
</evidence>
<feature type="region of interest" description="Disordered" evidence="2">
    <location>
        <begin position="62"/>
        <end position="125"/>
    </location>
</feature>
<proteinExistence type="predicted"/>
<name>A0AAE0GR72_9CHLO</name>
<gene>
    <name evidence="3" type="ORF">CYMTET_9575</name>
</gene>
<feature type="coiled-coil region" evidence="1">
    <location>
        <begin position="504"/>
        <end position="531"/>
    </location>
</feature>
<feature type="coiled-coil region" evidence="1">
    <location>
        <begin position="1004"/>
        <end position="1055"/>
    </location>
</feature>
<keyword evidence="4" id="KW-1185">Reference proteome</keyword>
<feature type="region of interest" description="Disordered" evidence="2">
    <location>
        <begin position="1268"/>
        <end position="1392"/>
    </location>
</feature>
<dbReference type="Proteomes" id="UP001190700">
    <property type="component" value="Unassembled WGS sequence"/>
</dbReference>
<organism evidence="3 4">
    <name type="scientific">Cymbomonas tetramitiformis</name>
    <dbReference type="NCBI Taxonomy" id="36881"/>
    <lineage>
        <taxon>Eukaryota</taxon>
        <taxon>Viridiplantae</taxon>
        <taxon>Chlorophyta</taxon>
        <taxon>Pyramimonadophyceae</taxon>
        <taxon>Pyramimonadales</taxon>
        <taxon>Pyramimonadaceae</taxon>
        <taxon>Cymbomonas</taxon>
    </lineage>
</organism>
<feature type="region of interest" description="Disordered" evidence="2">
    <location>
        <begin position="1"/>
        <end position="23"/>
    </location>
</feature>
<protein>
    <submittedName>
        <fullName evidence="3">Uncharacterized protein</fullName>
    </submittedName>
</protein>
<feature type="compositionally biased region" description="Basic and acidic residues" evidence="2">
    <location>
        <begin position="699"/>
        <end position="713"/>
    </location>
</feature>
<evidence type="ECO:0000313" key="4">
    <source>
        <dbReference type="Proteomes" id="UP001190700"/>
    </source>
</evidence>
<evidence type="ECO:0000256" key="1">
    <source>
        <dbReference type="SAM" id="Coils"/>
    </source>
</evidence>
<accession>A0AAE0GR72</accession>
<keyword evidence="1" id="KW-0175">Coiled coil</keyword>